<feature type="chain" id="PRO_5006624299" description="Alginate export domain-containing protein" evidence="2">
    <location>
        <begin position="43"/>
        <end position="492"/>
    </location>
</feature>
<evidence type="ECO:0000256" key="2">
    <source>
        <dbReference type="SAM" id="SignalP"/>
    </source>
</evidence>
<reference evidence="4 5" key="1">
    <citation type="submission" date="2015-10" db="EMBL/GenBank/DDBJ databases">
        <authorList>
            <person name="Gilbert D.G."/>
        </authorList>
    </citation>
    <scope>NUCLEOTIDE SEQUENCE [LARGE SCALE GENOMIC DNA]</scope>
    <source>
        <strain evidence="4">COMA1</strain>
    </source>
</reference>
<dbReference type="InterPro" id="IPR053728">
    <property type="entry name" value="Alginate_Permeability_Chnl"/>
</dbReference>
<dbReference type="AlphaFoldDB" id="A0A0S4LXP6"/>
<evidence type="ECO:0000259" key="3">
    <source>
        <dbReference type="Pfam" id="PF13372"/>
    </source>
</evidence>
<dbReference type="Gene3D" id="2.40.160.100">
    <property type="match status" value="1"/>
</dbReference>
<feature type="compositionally biased region" description="Polar residues" evidence="1">
    <location>
        <begin position="49"/>
        <end position="63"/>
    </location>
</feature>
<dbReference type="Pfam" id="PF13372">
    <property type="entry name" value="Alginate_exp"/>
    <property type="match status" value="1"/>
</dbReference>
<organism evidence="4 5">
    <name type="scientific">Candidatus Nitrospira nitrosa</name>
    <dbReference type="NCBI Taxonomy" id="1742972"/>
    <lineage>
        <taxon>Bacteria</taxon>
        <taxon>Pseudomonadati</taxon>
        <taxon>Nitrospirota</taxon>
        <taxon>Nitrospiria</taxon>
        <taxon>Nitrospirales</taxon>
        <taxon>Nitrospiraceae</taxon>
        <taxon>Nitrospira</taxon>
    </lineage>
</organism>
<name>A0A0S4LXP6_9BACT</name>
<keyword evidence="2" id="KW-0732">Signal</keyword>
<keyword evidence="5" id="KW-1185">Reference proteome</keyword>
<dbReference type="STRING" id="1742972.COMA1_90045"/>
<dbReference type="InterPro" id="IPR025388">
    <property type="entry name" value="Alginate_export_dom"/>
</dbReference>
<dbReference type="OrthoDB" id="7869509at2"/>
<gene>
    <name evidence="4" type="ORF">COMA1_90045</name>
</gene>
<evidence type="ECO:0000313" key="4">
    <source>
        <dbReference type="EMBL" id="CUS39762.1"/>
    </source>
</evidence>
<feature type="signal peptide" evidence="2">
    <location>
        <begin position="1"/>
        <end position="42"/>
    </location>
</feature>
<evidence type="ECO:0000256" key="1">
    <source>
        <dbReference type="SAM" id="MobiDB-lite"/>
    </source>
</evidence>
<feature type="compositionally biased region" description="Polar residues" evidence="1">
    <location>
        <begin position="72"/>
        <end position="83"/>
    </location>
</feature>
<dbReference type="EMBL" id="CZQA01000015">
    <property type="protein sequence ID" value="CUS39762.1"/>
    <property type="molecule type" value="Genomic_DNA"/>
</dbReference>
<protein>
    <recommendedName>
        <fullName evidence="3">Alginate export domain-containing protein</fullName>
    </recommendedName>
</protein>
<proteinExistence type="predicted"/>
<feature type="domain" description="Alginate export" evidence="3">
    <location>
        <begin position="171"/>
        <end position="474"/>
    </location>
</feature>
<dbReference type="Proteomes" id="UP000199032">
    <property type="component" value="Unassembled WGS sequence"/>
</dbReference>
<feature type="region of interest" description="Disordered" evidence="1">
    <location>
        <begin position="43"/>
        <end position="95"/>
    </location>
</feature>
<evidence type="ECO:0000313" key="5">
    <source>
        <dbReference type="Proteomes" id="UP000199032"/>
    </source>
</evidence>
<accession>A0A0S4LXP6</accession>
<sequence length="492" mass="54779">MGTNKVTPTRALRPTDMNHISVARLTLLAAALTLGFTNMVHAETKPTEEPTNPSTVPSNQPPATNGPILPTYSATNGQATGSTIEPFDPNAPPRATIPIGPNLFVGGYTSLEGETNRHYDLSSTLGKADTTLTPIFAPAFAYEPNQYLQLYVNPVLEIPLAVEEIEEKSQTTELNMNLAFLTVKNVVPGARLQVGRQRFIDSRRWLFNENMDAIRLGYQYEQFSVELSVSQLNLVQRNLLRREAEEDEEGFINYYAYADYKFGKKNHIGLFALYQDQQRLGTAQPITFGLQSGGRLFDNLKYWLQTAAVRGSDGGQRIRGEAIDVGLTQVFERAWEPSITIGYAYGTGDSNPNDHVDSRFRQSGFQGNSDKLNGVARFKYYGEVLDPRLTNLMVFTGGLGIKPFSKTSFDLVYHYYLQDHASKRIGGSDLDTDPTGLSKHIGSEVDLVVGYQGIPHLQTKFVLGYFFPGKAFSETWHDGALLASFLLRYNFY</sequence>